<dbReference type="PROSITE" id="PS51193">
    <property type="entry name" value="HELICASE_ATP_BIND_2"/>
    <property type="match status" value="1"/>
</dbReference>
<reference evidence="15 16" key="1">
    <citation type="submission" date="2021-03" db="EMBL/GenBank/DDBJ databases">
        <authorList>
            <person name="Gilmore M.S."/>
            <person name="Schwartzman J."/>
            <person name="Van Tyne D."/>
            <person name="Martin M."/>
            <person name="Earl A.M."/>
            <person name="Manson A.L."/>
            <person name="Straub T."/>
            <person name="Salamzade R."/>
            <person name="Saavedra J."/>
            <person name="Lebreton F."/>
            <person name="Prichula J."/>
            <person name="Schaufler K."/>
            <person name="Gaca A."/>
            <person name="Sgardioli B."/>
            <person name="Wagenaar J."/>
            <person name="Strong T."/>
        </authorList>
    </citation>
    <scope>NUCLEOTIDE SEQUENCE [LARGE SCALE GENOMIC DNA]</scope>
    <source>
        <strain evidence="15 16">665A</strain>
    </source>
</reference>
<feature type="domain" description="Helicase ATP-binding" evidence="14">
    <location>
        <begin position="180"/>
        <end position="442"/>
    </location>
</feature>
<proteinExistence type="inferred from homology"/>
<protein>
    <recommendedName>
        <fullName evidence="14">Helicase ATP-binding domain-containing protein</fullName>
    </recommendedName>
</protein>
<keyword evidence="3" id="KW-0547">Nucleotide-binding</keyword>
<keyword evidence="1" id="KW-0004">4Fe-4S</keyword>
<keyword evidence="9" id="KW-0411">Iron-sulfur</keyword>
<evidence type="ECO:0000256" key="8">
    <source>
        <dbReference type="ARBA" id="ARBA00023004"/>
    </source>
</evidence>
<keyword evidence="2" id="KW-0479">Metal-binding</keyword>
<dbReference type="Pfam" id="PF13307">
    <property type="entry name" value="Helicase_C_2"/>
    <property type="match status" value="1"/>
</dbReference>
<dbReference type="SUPFAM" id="SSF52540">
    <property type="entry name" value="P-loop containing nucleoside triphosphate hydrolases"/>
    <property type="match status" value="1"/>
</dbReference>
<dbReference type="Pfam" id="PF06733">
    <property type="entry name" value="DEAD_2"/>
    <property type="match status" value="1"/>
</dbReference>
<reference evidence="15 16" key="2">
    <citation type="submission" date="2024-02" db="EMBL/GenBank/DDBJ databases">
        <title>The Genome Sequence of Enterococcus sp. DIV0159.</title>
        <authorList>
            <person name="Earl A."/>
            <person name="Manson A."/>
            <person name="Gilmore M."/>
            <person name="Sanders J."/>
            <person name="Shea T."/>
            <person name="Howe W."/>
            <person name="Livny J."/>
            <person name="Cuomo C."/>
            <person name="Neafsey D."/>
            <person name="Birren B."/>
        </authorList>
    </citation>
    <scope>NUCLEOTIDE SEQUENCE [LARGE SCALE GENOMIC DNA]</scope>
    <source>
        <strain evidence="15 16">665A</strain>
    </source>
</reference>
<evidence type="ECO:0000256" key="7">
    <source>
        <dbReference type="ARBA" id="ARBA00022840"/>
    </source>
</evidence>
<dbReference type="InterPro" id="IPR027417">
    <property type="entry name" value="P-loop_NTPase"/>
</dbReference>
<evidence type="ECO:0000256" key="13">
    <source>
        <dbReference type="ARBA" id="ARBA00038058"/>
    </source>
</evidence>
<dbReference type="RefSeq" id="WP_207703653.1">
    <property type="nucleotide sequence ID" value="NZ_JAFREL020000002.1"/>
</dbReference>
<keyword evidence="10" id="KW-0238">DNA-binding</keyword>
<dbReference type="Gene3D" id="1.10.275.30">
    <property type="match status" value="1"/>
</dbReference>
<keyword evidence="4" id="KW-0227">DNA damage</keyword>
<evidence type="ECO:0000256" key="3">
    <source>
        <dbReference type="ARBA" id="ARBA00022741"/>
    </source>
</evidence>
<keyword evidence="7" id="KW-0067">ATP-binding</keyword>
<evidence type="ECO:0000313" key="15">
    <source>
        <dbReference type="EMBL" id="MEO1770697.1"/>
    </source>
</evidence>
<keyword evidence="12" id="KW-0413">Isomerase</keyword>
<evidence type="ECO:0000259" key="14">
    <source>
        <dbReference type="PROSITE" id="PS51193"/>
    </source>
</evidence>
<dbReference type="InterPro" id="IPR010614">
    <property type="entry name" value="RAD3-like_helicase_DEAD"/>
</dbReference>
<organism evidence="15 16">
    <name type="scientific">Candidatus Enterococcus ferrettii</name>
    <dbReference type="NCBI Taxonomy" id="2815324"/>
    <lineage>
        <taxon>Bacteria</taxon>
        <taxon>Bacillati</taxon>
        <taxon>Bacillota</taxon>
        <taxon>Bacilli</taxon>
        <taxon>Lactobacillales</taxon>
        <taxon>Enterococcaceae</taxon>
        <taxon>Enterococcus</taxon>
    </lineage>
</organism>
<comment type="similarity">
    <text evidence="13">Belongs to the helicase family. DinG subfamily.</text>
</comment>
<dbReference type="SMART" id="SM00491">
    <property type="entry name" value="HELICc2"/>
    <property type="match status" value="1"/>
</dbReference>
<dbReference type="SMART" id="SM00488">
    <property type="entry name" value="DEXDc2"/>
    <property type="match status" value="1"/>
</dbReference>
<keyword evidence="8" id="KW-0408">Iron</keyword>
<evidence type="ECO:0000256" key="6">
    <source>
        <dbReference type="ARBA" id="ARBA00022806"/>
    </source>
</evidence>
<gene>
    <name evidence="15" type="ORF">JZO67_002650</name>
</gene>
<comment type="caution">
    <text evidence="15">The sequence shown here is derived from an EMBL/GenBank/DDBJ whole genome shotgun (WGS) entry which is preliminary data.</text>
</comment>
<evidence type="ECO:0000256" key="2">
    <source>
        <dbReference type="ARBA" id="ARBA00022723"/>
    </source>
</evidence>
<dbReference type="Proteomes" id="UP000664357">
    <property type="component" value="Unassembled WGS sequence"/>
</dbReference>
<dbReference type="Gene3D" id="3.90.320.10">
    <property type="match status" value="1"/>
</dbReference>
<evidence type="ECO:0000313" key="16">
    <source>
        <dbReference type="Proteomes" id="UP000664357"/>
    </source>
</evidence>
<keyword evidence="16" id="KW-1185">Reference proteome</keyword>
<dbReference type="Gene3D" id="3.40.50.300">
    <property type="entry name" value="P-loop containing nucleotide triphosphate hydrolases"/>
    <property type="match status" value="2"/>
</dbReference>
<dbReference type="InterPro" id="IPR014013">
    <property type="entry name" value="Helic_SF1/SF2_ATP-bd_DinG/Rad3"/>
</dbReference>
<evidence type="ECO:0000256" key="10">
    <source>
        <dbReference type="ARBA" id="ARBA00023125"/>
    </source>
</evidence>
<sequence>MSIKKIAVRSLVEFILRSGSIDEGKNSSHTAQEGARIHRKLQKAAGEKYQKEVWLKKQLPIAGIDVQIEGRADGIFIENDLTIIDEIKTSETPFEEVEKGIVDLYFYQAMVYAYIYAEQEELDQIGTRLTYFQTVEEQITSRIRTFSFEELRTFFNDLVEKYEGWLVFQTEWRETRNQSLKEMQFPFPEYRAGQRELAGAVYKTIAAQQKLFVEAPTGIGKTMSSVFPAFKGIGEELGERIFYLTAKTITRQVAEETVGKLAKQDARVKSVTLTAKDKICFLTERNCTPEHCPFAKGYYDRVNDGLWDMLHHEDQYTRPVIEEYARKHELCPFELSLDVSRFSDLVIGDYNYLFDPTVYLRRFFEEEDKSNIVLVDEAHNLVNRSKEMYSAAISRQRIYDVGQQLNKKQKKLRNAFNRVDNEFELINQLLEEKKVTYFHQPAAAKALLNRLFQLQELMKEWLAENAEDPLQEKILTVYFDIIRYTRMGELYDDHYETTIEVKNYDLIVKEYCIDPSWFLQQTMEKVGSTTLFSASFSPLDYYKDVLGGEEGNLTYRLPSPFPPENQLIIVDAHIQTTYRMREQSLPQIVEAIHALVKTKTGNYMVFFPSFKYLDDVADEFLKVYPEYQVSIQGSKLDETEREAFLEKFQESPAETMIAFCVLGGIFSEGIDLVGERLSGAIVVGVGLPQVNHEQELIKEYYDEKKNAGFSYAYQLPGMNKVIQAAGRVIRTMSDRGIVLLLDQRYTNPHYRKLLPPNWKERKIIRTTQEITQLAEKFWENGCS</sequence>
<dbReference type="InterPro" id="IPR006555">
    <property type="entry name" value="ATP-dep_Helicase_C"/>
</dbReference>
<dbReference type="InterPro" id="IPR006554">
    <property type="entry name" value="Helicase-like_DEXD_c2"/>
</dbReference>
<keyword evidence="5" id="KW-0378">Hydrolase</keyword>
<dbReference type="PANTHER" id="PTHR11472">
    <property type="entry name" value="DNA REPAIR DEAD HELICASE RAD3/XP-D SUBFAMILY MEMBER"/>
    <property type="match status" value="1"/>
</dbReference>
<keyword evidence="6" id="KW-0347">Helicase</keyword>
<dbReference type="PANTHER" id="PTHR11472:SF34">
    <property type="entry name" value="REGULATOR OF TELOMERE ELONGATION HELICASE 1"/>
    <property type="match status" value="1"/>
</dbReference>
<evidence type="ECO:0000256" key="11">
    <source>
        <dbReference type="ARBA" id="ARBA00023204"/>
    </source>
</evidence>
<evidence type="ECO:0000256" key="5">
    <source>
        <dbReference type="ARBA" id="ARBA00022801"/>
    </source>
</evidence>
<accession>A0ABV0ESB3</accession>
<evidence type="ECO:0000256" key="4">
    <source>
        <dbReference type="ARBA" id="ARBA00022763"/>
    </source>
</evidence>
<name>A0ABV0ESB3_9ENTE</name>
<evidence type="ECO:0000256" key="12">
    <source>
        <dbReference type="ARBA" id="ARBA00023235"/>
    </source>
</evidence>
<dbReference type="InterPro" id="IPR045028">
    <property type="entry name" value="DinG/Rad3-like"/>
</dbReference>
<evidence type="ECO:0000256" key="9">
    <source>
        <dbReference type="ARBA" id="ARBA00023014"/>
    </source>
</evidence>
<keyword evidence="11" id="KW-0234">DNA repair</keyword>
<dbReference type="InterPro" id="IPR011604">
    <property type="entry name" value="PDDEXK-like_dom_sf"/>
</dbReference>
<dbReference type="EMBL" id="JAFREL020000002">
    <property type="protein sequence ID" value="MEO1770697.1"/>
    <property type="molecule type" value="Genomic_DNA"/>
</dbReference>
<evidence type="ECO:0000256" key="1">
    <source>
        <dbReference type="ARBA" id="ARBA00022485"/>
    </source>
</evidence>